<dbReference type="InterPro" id="IPR006311">
    <property type="entry name" value="TAT_signal"/>
</dbReference>
<dbReference type="AlphaFoldDB" id="A0A6J4RNN8"/>
<sequence>MTLLRLSSDSPGARAAWARTSARTVLALALVAVAGVALGLVPLFFAPQAFATPILGAAAWLVAGLAGGGTRAPHLRGLGVAGFAFLGVWPAVWALEVIPTAAGVALIGAFGVGWAALAPAAFRPQRTV</sequence>
<feature type="transmembrane region" description="Helical" evidence="1">
    <location>
        <begin position="50"/>
        <end position="68"/>
    </location>
</feature>
<dbReference type="PROSITE" id="PS51318">
    <property type="entry name" value="TAT"/>
    <property type="match status" value="1"/>
</dbReference>
<evidence type="ECO:0000256" key="1">
    <source>
        <dbReference type="SAM" id="Phobius"/>
    </source>
</evidence>
<dbReference type="EMBL" id="CADCVJ010000116">
    <property type="protein sequence ID" value="CAA9473973.1"/>
    <property type="molecule type" value="Genomic_DNA"/>
</dbReference>
<gene>
    <name evidence="2" type="ORF">AVDCRST_MAG38-1522</name>
</gene>
<feature type="transmembrane region" description="Helical" evidence="1">
    <location>
        <begin position="101"/>
        <end position="122"/>
    </location>
</feature>
<keyword evidence="1" id="KW-0812">Transmembrane</keyword>
<keyword evidence="1" id="KW-1133">Transmembrane helix</keyword>
<accession>A0A6J4RNN8</accession>
<feature type="transmembrane region" description="Helical" evidence="1">
    <location>
        <begin position="75"/>
        <end position="95"/>
    </location>
</feature>
<name>A0A6J4RNN8_9ACTN</name>
<proteinExistence type="predicted"/>
<protein>
    <submittedName>
        <fullName evidence="2">Uncharacterized protein</fullName>
    </submittedName>
</protein>
<evidence type="ECO:0000313" key="2">
    <source>
        <dbReference type="EMBL" id="CAA9473973.1"/>
    </source>
</evidence>
<feature type="transmembrane region" description="Helical" evidence="1">
    <location>
        <begin position="24"/>
        <end position="44"/>
    </location>
</feature>
<reference evidence="2" key="1">
    <citation type="submission" date="2020-02" db="EMBL/GenBank/DDBJ databases">
        <authorList>
            <person name="Meier V. D."/>
        </authorList>
    </citation>
    <scope>NUCLEOTIDE SEQUENCE</scope>
    <source>
        <strain evidence="2">AVDCRST_MAG38</strain>
    </source>
</reference>
<keyword evidence="1" id="KW-0472">Membrane</keyword>
<organism evidence="2">
    <name type="scientific">uncultured Solirubrobacteraceae bacterium</name>
    <dbReference type="NCBI Taxonomy" id="1162706"/>
    <lineage>
        <taxon>Bacteria</taxon>
        <taxon>Bacillati</taxon>
        <taxon>Actinomycetota</taxon>
        <taxon>Thermoleophilia</taxon>
        <taxon>Solirubrobacterales</taxon>
        <taxon>Solirubrobacteraceae</taxon>
        <taxon>environmental samples</taxon>
    </lineage>
</organism>